<evidence type="ECO:0000259" key="2">
    <source>
        <dbReference type="Pfam" id="PF14688"/>
    </source>
</evidence>
<protein>
    <submittedName>
        <fullName evidence="4">T-cell activation inhibitor, mitochondrial</fullName>
    </submittedName>
</protein>
<evidence type="ECO:0000259" key="1">
    <source>
        <dbReference type="Pfam" id="PF14687"/>
    </source>
</evidence>
<evidence type="ECO:0000313" key="4">
    <source>
        <dbReference type="RefSeq" id="XP_029644451.1"/>
    </source>
</evidence>
<organism evidence="3 4">
    <name type="scientific">Octopus sinensis</name>
    <name type="common">East Asian common octopus</name>
    <dbReference type="NCBI Taxonomy" id="2607531"/>
    <lineage>
        <taxon>Eukaryota</taxon>
        <taxon>Metazoa</taxon>
        <taxon>Spiralia</taxon>
        <taxon>Lophotrochozoa</taxon>
        <taxon>Mollusca</taxon>
        <taxon>Cephalopoda</taxon>
        <taxon>Coleoidea</taxon>
        <taxon>Octopodiformes</taxon>
        <taxon>Octopoda</taxon>
        <taxon>Incirrata</taxon>
        <taxon>Octopodidae</taxon>
        <taxon>Octopus</taxon>
    </lineage>
</organism>
<proteinExistence type="predicted"/>
<evidence type="ECO:0000313" key="3">
    <source>
        <dbReference type="Proteomes" id="UP000515154"/>
    </source>
</evidence>
<gene>
    <name evidence="4" type="primary">LOC115218661</name>
</gene>
<dbReference type="PANTHER" id="PTHR31596">
    <property type="entry name" value="T-CELL ACTIVATION INHIBITOR, MITOCHONDRIAL"/>
    <property type="match status" value="1"/>
</dbReference>
<keyword evidence="3" id="KW-1185">Reference proteome</keyword>
<dbReference type="AlphaFoldDB" id="A0A6P7T3G1"/>
<dbReference type="Pfam" id="PF14688">
    <property type="entry name" value="DUF4461"/>
    <property type="match status" value="1"/>
</dbReference>
<dbReference type="InterPro" id="IPR027986">
    <property type="entry name" value="TCAIM"/>
</dbReference>
<accession>A0A6P7T3G1</accession>
<dbReference type="Pfam" id="PF14687">
    <property type="entry name" value="DUF4460"/>
    <property type="match status" value="1"/>
</dbReference>
<reference evidence="4" key="1">
    <citation type="submission" date="2025-08" db="UniProtKB">
        <authorList>
            <consortium name="RefSeq"/>
        </authorList>
    </citation>
    <scope>IDENTIFICATION</scope>
</reference>
<feature type="domain" description="DUF4460" evidence="1">
    <location>
        <begin position="24"/>
        <end position="124"/>
    </location>
</feature>
<name>A0A6P7T3G1_9MOLL</name>
<dbReference type="InterPro" id="IPR027989">
    <property type="entry name" value="DUF4461"/>
</dbReference>
<dbReference type="RefSeq" id="XP_029644451.1">
    <property type="nucleotide sequence ID" value="XM_029788591.2"/>
</dbReference>
<dbReference type="InterPro" id="IPR028031">
    <property type="entry name" value="DUF4460"/>
</dbReference>
<sequence length="473" mass="54749">MFTKMLRVLSSKKHLCYHLCSKVKRNMNTSEVAAALRPFYFAVHPDMFGQYPKERSTNEDSLKKLNEYVSSLHTLGYARPTKVKFYLKITDDNEGSPVFKEIHISLLSRDLKTTVKTILKTCNLPLDYVDHVANQSKINTSSPVFRPLDPSIVMKPNPQISLQMWLEKNSQETQRLSLATLAIQDEIDRLSLVLKEKLKLRELRWDSAWGNIHFRACLKSFDRLYAENTIKFESILKDRILVFASSTGVNLHGEIIISTEHVPTFWLSLFNNVRAYDPVLARLPHMERELSHLMNNIQIVRRHRKHTTLMAEQYEELLNKLINSLRKCQLEASLYFLKEDLSDFELVLECQSGPFAVSPTGQFLIPGSCPGSLVIEFINKNKALAKQLLAQAPRLLEMERVAHAKCLKEFNFSTLKKDDTISHYQMVNFCTRLLENTDNLNILKSMNNLHIQVSHYYSVMQDGRICIPWDWTL</sequence>
<dbReference type="GO" id="GO:0005739">
    <property type="term" value="C:mitochondrion"/>
    <property type="evidence" value="ECO:0007669"/>
    <property type="project" value="TreeGrafter"/>
</dbReference>
<dbReference type="KEGG" id="osn:115218661"/>
<feature type="domain" description="DUF4461" evidence="2">
    <location>
        <begin position="161"/>
        <end position="471"/>
    </location>
</feature>
<dbReference type="PANTHER" id="PTHR31596:SF1">
    <property type="entry name" value="T-CELL ACTIVATION INHIBITOR, MITOCHONDRIAL"/>
    <property type="match status" value="1"/>
</dbReference>
<dbReference type="Proteomes" id="UP000515154">
    <property type="component" value="Linkage group LG1"/>
</dbReference>